<dbReference type="Proteomes" id="UP000221734">
    <property type="component" value="Chromosome Kuenenia_stuttgartiensis_MBR1"/>
</dbReference>
<protein>
    <recommendedName>
        <fullName evidence="3">Transposase</fullName>
    </recommendedName>
</protein>
<dbReference type="NCBIfam" id="NF033519">
    <property type="entry name" value="transpos_ISAzo13"/>
    <property type="match status" value="1"/>
</dbReference>
<dbReference type="AlphaFoldDB" id="A0A2C9CI40"/>
<evidence type="ECO:0000313" key="2">
    <source>
        <dbReference type="Proteomes" id="UP000221734"/>
    </source>
</evidence>
<keyword evidence="2" id="KW-1185">Reference proteome</keyword>
<gene>
    <name evidence="1" type="ORF">KSMBR1_1929</name>
</gene>
<name>A0A2C9CI40_KUEST</name>
<reference evidence="2" key="1">
    <citation type="submission" date="2017-10" db="EMBL/GenBank/DDBJ databases">
        <authorList>
            <person name="Frank J."/>
        </authorList>
    </citation>
    <scope>NUCLEOTIDE SEQUENCE [LARGE SCALE GENOMIC DNA]</scope>
</reference>
<dbReference type="EMBL" id="LT934425">
    <property type="protein sequence ID" value="SOH04427.1"/>
    <property type="molecule type" value="Genomic_DNA"/>
</dbReference>
<dbReference type="KEGG" id="kst:KSMBR1_1929"/>
<evidence type="ECO:0000313" key="1">
    <source>
        <dbReference type="EMBL" id="SOH04427.1"/>
    </source>
</evidence>
<dbReference type="InterPro" id="IPR011518">
    <property type="entry name" value="Transposase_36"/>
</dbReference>
<proteinExistence type="predicted"/>
<sequence>MLYFQSMYTPLGLKQKLHAVWPLLDERTRRVMAANEALSLGFGGISEVHRACGLSRKAIAKGIDEIQKGIVPPAGRIRRPGAGRKSLTESNPRLLEALEAMIDSQTRGDPESPLRWICKSTRTIAAQLARKKYPVSHAKVAQILNDLNYSLQSNRKTEEGADHPDRDEQFRHINAAVKKCLKQGVPVISVDTKKKELIGNYDNAGQQWLPTKQPRKVQGHDFPNPEVPRAYPYGIYDLGRNSGFVNVGTDHDTGAFAVASIRGWWRFEGRRLYPDANMILITADGGGSNGSRLRLWKLELQKFADQTGLCISVCHFPLGTSKWNKIEHRLFSFITSNWRGEPLRDYETIVNLIAKTTTAKGLKVTCRLDRRKYPTGRKVSDEEMENINVERNKFHGDWNYVIRPKAIVKS</sequence>
<accession>A0A2C9CI40</accession>
<dbReference type="Pfam" id="PF07592">
    <property type="entry name" value="DDE_Tnp_ISAZ013"/>
    <property type="match status" value="1"/>
</dbReference>
<evidence type="ECO:0008006" key="3">
    <source>
        <dbReference type="Google" id="ProtNLM"/>
    </source>
</evidence>
<organism evidence="1 2">
    <name type="scientific">Kuenenia stuttgartiensis</name>
    <dbReference type="NCBI Taxonomy" id="174633"/>
    <lineage>
        <taxon>Bacteria</taxon>
        <taxon>Pseudomonadati</taxon>
        <taxon>Planctomycetota</taxon>
        <taxon>Candidatus Brocadiia</taxon>
        <taxon>Candidatus Brocadiales</taxon>
        <taxon>Candidatus Brocadiaceae</taxon>
        <taxon>Candidatus Kuenenia</taxon>
    </lineage>
</organism>